<reference evidence="1 2" key="1">
    <citation type="submission" date="2016-07" db="EMBL/GenBank/DDBJ databases">
        <title>Pervasive Adenine N6-methylation of Active Genes in Fungi.</title>
        <authorList>
            <consortium name="DOE Joint Genome Institute"/>
            <person name="Mondo S.J."/>
            <person name="Dannebaum R.O."/>
            <person name="Kuo R.C."/>
            <person name="Labutti K."/>
            <person name="Haridas S."/>
            <person name="Kuo A."/>
            <person name="Salamov A."/>
            <person name="Ahrendt S.R."/>
            <person name="Lipzen A."/>
            <person name="Sullivan W."/>
            <person name="Andreopoulos W.B."/>
            <person name="Clum A."/>
            <person name="Lindquist E."/>
            <person name="Daum C."/>
            <person name="Ramamoorthy G.K."/>
            <person name="Gryganskyi A."/>
            <person name="Culley D."/>
            <person name="Magnuson J.K."/>
            <person name="James T.Y."/>
            <person name="O'Malley M.A."/>
            <person name="Stajich J.E."/>
            <person name="Spatafora J.W."/>
            <person name="Visel A."/>
            <person name="Grigoriev I.V."/>
        </authorList>
    </citation>
    <scope>NUCLEOTIDE SEQUENCE [LARGE SCALE GENOMIC DNA]</scope>
    <source>
        <strain evidence="1 2">PL171</strain>
    </source>
</reference>
<accession>A0A1Y2I639</accession>
<dbReference type="Proteomes" id="UP000193411">
    <property type="component" value="Unassembled WGS sequence"/>
</dbReference>
<sequence>MSAAAAAPAVSATSSQAFRSWLLWGSAGVGLAYGLVRDLKLSRAAAIKRAEEAKRNPVALSGVVTDPDSPAFDLEKVINYWASSEDKKH</sequence>
<dbReference type="OrthoDB" id="2125027at2759"/>
<keyword evidence="2" id="KW-1185">Reference proteome</keyword>
<comment type="caution">
    <text evidence="1">The sequence shown here is derived from an EMBL/GenBank/DDBJ whole genome shotgun (WGS) entry which is preliminary data.</text>
</comment>
<evidence type="ECO:0000313" key="2">
    <source>
        <dbReference type="Proteomes" id="UP000193411"/>
    </source>
</evidence>
<evidence type="ECO:0008006" key="3">
    <source>
        <dbReference type="Google" id="ProtNLM"/>
    </source>
</evidence>
<organism evidence="1 2">
    <name type="scientific">Catenaria anguillulae PL171</name>
    <dbReference type="NCBI Taxonomy" id="765915"/>
    <lineage>
        <taxon>Eukaryota</taxon>
        <taxon>Fungi</taxon>
        <taxon>Fungi incertae sedis</taxon>
        <taxon>Blastocladiomycota</taxon>
        <taxon>Blastocladiomycetes</taxon>
        <taxon>Blastocladiales</taxon>
        <taxon>Catenariaceae</taxon>
        <taxon>Catenaria</taxon>
    </lineage>
</organism>
<gene>
    <name evidence="1" type="ORF">BCR44DRAFT_1508922</name>
</gene>
<proteinExistence type="predicted"/>
<name>A0A1Y2I639_9FUNG</name>
<protein>
    <recommendedName>
        <fullName evidence="3">ATP synthase subunit e, mitochondrial</fullName>
    </recommendedName>
</protein>
<evidence type="ECO:0000313" key="1">
    <source>
        <dbReference type="EMBL" id="ORZ41533.1"/>
    </source>
</evidence>
<dbReference type="AlphaFoldDB" id="A0A1Y2I639"/>
<dbReference type="EMBL" id="MCFL01000001">
    <property type="protein sequence ID" value="ORZ41533.1"/>
    <property type="molecule type" value="Genomic_DNA"/>
</dbReference>